<keyword evidence="2" id="KW-1185">Reference proteome</keyword>
<name>A0A139XGA2_9CYAN</name>
<comment type="caution">
    <text evidence="1">The sequence shown here is derived from an EMBL/GenBank/DDBJ whole genome shotgun (WGS) entry which is preliminary data.</text>
</comment>
<gene>
    <name evidence="1" type="ORF">WA1_00260</name>
</gene>
<evidence type="ECO:0000313" key="2">
    <source>
        <dbReference type="Proteomes" id="UP000076925"/>
    </source>
</evidence>
<dbReference type="AlphaFoldDB" id="A0A139XGA2"/>
<reference evidence="1 2" key="1">
    <citation type="journal article" date="2013" name="Genome Biol. Evol.">
        <title>Genomes of Stigonematalean cyanobacteria (subsection V) and the evolution of oxygenic photosynthesis from prokaryotes to plastids.</title>
        <authorList>
            <person name="Dagan T."/>
            <person name="Roettger M."/>
            <person name="Stucken K."/>
            <person name="Landan G."/>
            <person name="Koch R."/>
            <person name="Major P."/>
            <person name="Gould S.B."/>
            <person name="Goremykin V.V."/>
            <person name="Rippka R."/>
            <person name="Tandeau de Marsac N."/>
            <person name="Gugger M."/>
            <person name="Lockhart P.J."/>
            <person name="Allen J.F."/>
            <person name="Brune I."/>
            <person name="Maus I."/>
            <person name="Puhler A."/>
            <person name="Martin W.F."/>
        </authorList>
    </citation>
    <scope>NUCLEOTIDE SEQUENCE [LARGE SCALE GENOMIC DNA]</scope>
    <source>
        <strain evidence="1 2">PCC 7110</strain>
    </source>
</reference>
<proteinExistence type="predicted"/>
<evidence type="ECO:0000313" key="1">
    <source>
        <dbReference type="EMBL" id="KYC43642.1"/>
    </source>
</evidence>
<dbReference type="Proteomes" id="UP000076925">
    <property type="component" value="Unassembled WGS sequence"/>
</dbReference>
<dbReference type="EMBL" id="ANNX02000012">
    <property type="protein sequence ID" value="KYC43642.1"/>
    <property type="molecule type" value="Genomic_DNA"/>
</dbReference>
<accession>A0A139XGA2</accession>
<dbReference type="RefSeq" id="WP_017742239.1">
    <property type="nucleotide sequence ID" value="NZ_KQ976354.1"/>
</dbReference>
<dbReference type="InterPro" id="IPR011749">
    <property type="entry name" value="CHP02243"/>
</dbReference>
<dbReference type="STRING" id="128403.WA1_00260"/>
<protein>
    <submittedName>
        <fullName evidence="1">Uncharacterized protein</fullName>
    </submittedName>
</protein>
<dbReference type="NCBIfam" id="TIGR02243">
    <property type="entry name" value="putative baseplate assembly protein"/>
    <property type="match status" value="1"/>
</dbReference>
<sequence>MALSLPPIDRRTASEIAAQLRSLLVIYYPASFRNPNAVTGVNAALVQVMARFAEIIIQRLNQVPEKNFLAFLDLLGATQLPPQAARVPLTFTLATGTTGDAVVSAGTQVAVSETTLFETERDLIVTSIQLDSVLVREGDRYADRTATLLSDNLTSIAAFQGERPIDHVFYIGHSQLLSFPEIQNLQIQFHAVQLLGDNATVQWQIWNGTEWATIAPINPEVLNQVGNQQLNFATVPTVPISLVNGIANRWLRCRLLTPITGTIQLSSLQNLNLQATLNLTGLLLEAAFTNQLPIDLTKELFPFGEKPKFGDVFYLAHLEAFSLAGANITLNITVINPGGNTLPPTADPRLIWECWNGQIWVQLGTTSKDGAIAPVTNNFADTTNGLTSTGTVKFTLPTGVKSTTVNGIENAWLRVRIVSGNYGVEALYELVPTPSPPPPQPTYRLVPATFAPPVIQSIRVDYQLTRSLAPEAIITENDFVYSENLAVAATQPFTPFRSTTDTQPSLYLGFSLPPGRQEFPNRPISIYIKVPEISNSEALRLAWEYSNGETWQTLVVRDETAGFSRSGLVEVLVPADFTPSTEFGRERYWLRVRLLSSTELTAPHLQRLLLNTTMAIQAQTLHNEILGSSNSTEFQTFRATRTPILDGQQLDVQESDGWTHWQEVTDFYGSTPRDRHYLLNHLTGEIRFGDGQQGMIPPTGTGNIRLTRYQTGGGAAGNRNPGAIAQLKTTVPFIKAVTNFEAATGGTDAESLESLRDRIPRQLRHRDRAVTVEDYQDLAMQASPEVARAKCVPLHNLVVNPVITSQTSITPGVLSVIVVPNSDAPNPSPSLELINRVQSYLERRRLPNADLVVVGPEYVRVDVTTEVSLVSLDSASGVAASVRQTLDRFLHPLTGGLDGNGWDFGREPYKSDLYALLEAIPGVDYIRSLSISPIPDSSQFLVYSGNHTINLTI</sequence>
<dbReference type="OrthoDB" id="9027184at2"/>
<organism evidence="1 2">
    <name type="scientific">Scytonema hofmannii PCC 7110</name>
    <dbReference type="NCBI Taxonomy" id="128403"/>
    <lineage>
        <taxon>Bacteria</taxon>
        <taxon>Bacillati</taxon>
        <taxon>Cyanobacteriota</taxon>
        <taxon>Cyanophyceae</taxon>
        <taxon>Nostocales</taxon>
        <taxon>Scytonemataceae</taxon>
        <taxon>Scytonema</taxon>
    </lineage>
</organism>